<dbReference type="HOGENOM" id="CLU_031144_0_0_9"/>
<evidence type="ECO:0000256" key="3">
    <source>
        <dbReference type="SAM" id="SignalP"/>
    </source>
</evidence>
<reference evidence="5 6" key="2">
    <citation type="journal article" date="2013" name="Genome Announc.">
        <title>Genome Sequence of Growth-Improving Paenibacillus mucilaginosus Strain KNP414.</title>
        <authorList>
            <person name="Lu J.J."/>
            <person name="Wang J.F."/>
            <person name="Hu X.F."/>
        </authorList>
    </citation>
    <scope>NUCLEOTIDE SEQUENCE [LARGE SCALE GENOMIC DNA]</scope>
    <source>
        <strain evidence="5 6">KNP414</strain>
    </source>
</reference>
<name>F8F7Q0_PAEMK</name>
<accession>F8F7Q0</accession>
<dbReference type="InterPro" id="IPR008929">
    <property type="entry name" value="Chondroitin_lyas"/>
</dbReference>
<keyword evidence="2" id="KW-0456">Lyase</keyword>
<dbReference type="Proteomes" id="UP000006620">
    <property type="component" value="Chromosome"/>
</dbReference>
<evidence type="ECO:0000313" key="6">
    <source>
        <dbReference type="Proteomes" id="UP000006620"/>
    </source>
</evidence>
<evidence type="ECO:0000256" key="1">
    <source>
        <dbReference type="ARBA" id="ARBA00022729"/>
    </source>
</evidence>
<dbReference type="PROSITE" id="PS51257">
    <property type="entry name" value="PROKAR_LIPOPROTEIN"/>
    <property type="match status" value="1"/>
</dbReference>
<dbReference type="KEGG" id="pms:KNP414_00945"/>
<dbReference type="InterPro" id="IPR008397">
    <property type="entry name" value="Alginate_lyase_dom"/>
</dbReference>
<keyword evidence="1 3" id="KW-0732">Signal</keyword>
<dbReference type="EMBL" id="CP002869">
    <property type="protein sequence ID" value="AEI39535.1"/>
    <property type="molecule type" value="Genomic_DNA"/>
</dbReference>
<dbReference type="AlphaFoldDB" id="F8F7Q0"/>
<protein>
    <recommendedName>
        <fullName evidence="4">Alginate lyase domain-containing protein</fullName>
    </recommendedName>
</protein>
<gene>
    <name evidence="5" type="ordered locus">KNP414_00945</name>
</gene>
<feature type="chain" id="PRO_5038805682" description="Alginate lyase domain-containing protein" evidence="3">
    <location>
        <begin position="24"/>
        <end position="434"/>
    </location>
</feature>
<evidence type="ECO:0000259" key="4">
    <source>
        <dbReference type="Pfam" id="PF05426"/>
    </source>
</evidence>
<dbReference type="GO" id="GO:0042597">
    <property type="term" value="C:periplasmic space"/>
    <property type="evidence" value="ECO:0007669"/>
    <property type="project" value="InterPro"/>
</dbReference>
<dbReference type="SUPFAM" id="SSF48230">
    <property type="entry name" value="Chondroitin AC/alginate lyase"/>
    <property type="match status" value="1"/>
</dbReference>
<feature type="signal peptide" evidence="3">
    <location>
        <begin position="1"/>
        <end position="23"/>
    </location>
</feature>
<dbReference type="PATRIC" id="fig|1036673.3.peg.847"/>
<dbReference type="Pfam" id="PF05426">
    <property type="entry name" value="Alginate_lyase"/>
    <property type="match status" value="1"/>
</dbReference>
<feature type="domain" description="Alginate lyase" evidence="4">
    <location>
        <begin position="106"/>
        <end position="378"/>
    </location>
</feature>
<dbReference type="GO" id="GO:0016829">
    <property type="term" value="F:lyase activity"/>
    <property type="evidence" value="ECO:0007669"/>
    <property type="project" value="UniProtKB-KW"/>
</dbReference>
<dbReference type="Gene3D" id="1.50.10.100">
    <property type="entry name" value="Chondroitin AC/alginate lyase"/>
    <property type="match status" value="1"/>
</dbReference>
<reference evidence="6" key="1">
    <citation type="submission" date="2011-06" db="EMBL/GenBank/DDBJ databases">
        <title>Complete genome sequence of Paenibacillus mucilaginosus KNP414.</title>
        <authorList>
            <person name="Wang J."/>
            <person name="Hu S."/>
            <person name="Hu X."/>
            <person name="Zhang B."/>
            <person name="Dong D."/>
            <person name="Zhang S."/>
            <person name="Zhao K."/>
            <person name="Wu D."/>
        </authorList>
    </citation>
    <scope>NUCLEOTIDE SEQUENCE [LARGE SCALE GENOMIC DNA]</scope>
    <source>
        <strain evidence="6">KNP414</strain>
    </source>
</reference>
<evidence type="ECO:0000256" key="2">
    <source>
        <dbReference type="ARBA" id="ARBA00023239"/>
    </source>
</evidence>
<evidence type="ECO:0000313" key="5">
    <source>
        <dbReference type="EMBL" id="AEI39535.1"/>
    </source>
</evidence>
<proteinExistence type="predicted"/>
<organism evidence="5 6">
    <name type="scientific">Paenibacillus mucilaginosus (strain KNP414)</name>
    <dbReference type="NCBI Taxonomy" id="1036673"/>
    <lineage>
        <taxon>Bacteria</taxon>
        <taxon>Bacillati</taxon>
        <taxon>Bacillota</taxon>
        <taxon>Bacilli</taxon>
        <taxon>Bacillales</taxon>
        <taxon>Paenibacillaceae</taxon>
        <taxon>Paenibacillus</taxon>
    </lineage>
</organism>
<sequence>MNVAYKKAAVAVILLAAALGACSRISGLISEAPDTESKTVERTAVQETGAVPEQISSPRKEFIFIEKNEVESMKLRLAEQDAALLPGFQYLMKEADKALGLTPPSVMDKTGIAPTGDKHDYWSLSPHSWPDPAMPGGMPYKEIPDAVNSQSMSGDYDKAALSKMTEAVNTLALAYYYTGDERYARQASLFLKTWFLHPETRMNPNLNFGQTFPGRNGGGNIIDAALLIHLPDSLLMLEGSPSWTQQDDEGVREWMRQFSEWMMSSEVGRKGKSAANNHSTWFDVEYITFLLATGQNQAAFHHLQDHSMRLIDLQIDSEGRMPNELNGPKAFHHSLYNLKAFSLLAAAAEHVGVDLWHYQGSRGQSLNAAYSYMAEYLLGKPWPYTGSRDELKSEVMSGMIAAGSIYDTAAVRSAAELLRDKAGFKLPIYGVRGS</sequence>